<dbReference type="InterPro" id="IPR001965">
    <property type="entry name" value="Znf_PHD"/>
</dbReference>
<feature type="compositionally biased region" description="Basic and acidic residues" evidence="4">
    <location>
        <begin position="744"/>
        <end position="769"/>
    </location>
</feature>
<feature type="compositionally biased region" description="Low complexity" evidence="4">
    <location>
        <begin position="723"/>
        <end position="739"/>
    </location>
</feature>
<keyword evidence="3" id="KW-0862">Zinc</keyword>
<dbReference type="PANTHER" id="PTHR15315">
    <property type="entry name" value="RING FINGER PROTEIN 41, 151"/>
    <property type="match status" value="1"/>
</dbReference>
<evidence type="ECO:0000313" key="7">
    <source>
        <dbReference type="EMBL" id="RLN25492.1"/>
    </source>
</evidence>
<dbReference type="Pfam" id="PF00628">
    <property type="entry name" value="PHD"/>
    <property type="match status" value="1"/>
</dbReference>
<evidence type="ECO:0000313" key="8">
    <source>
        <dbReference type="Proteomes" id="UP000275267"/>
    </source>
</evidence>
<feature type="compositionally biased region" description="Basic and acidic residues" evidence="4">
    <location>
        <begin position="405"/>
        <end position="422"/>
    </location>
</feature>
<dbReference type="PANTHER" id="PTHR15315:SF26">
    <property type="entry name" value="E3 UBIQUITIN-PROTEIN LIGASE NRDP1"/>
    <property type="match status" value="1"/>
</dbReference>
<feature type="compositionally biased region" description="Polar residues" evidence="4">
    <location>
        <begin position="1129"/>
        <end position="1138"/>
    </location>
</feature>
<accession>A0A3L6SS65</accession>
<evidence type="ECO:0000259" key="6">
    <source>
        <dbReference type="SMART" id="SM00249"/>
    </source>
</evidence>
<dbReference type="GO" id="GO:0061630">
    <property type="term" value="F:ubiquitin protein ligase activity"/>
    <property type="evidence" value="ECO:0007669"/>
    <property type="project" value="TreeGrafter"/>
</dbReference>
<evidence type="ECO:0000256" key="5">
    <source>
        <dbReference type="SAM" id="SignalP"/>
    </source>
</evidence>
<evidence type="ECO:0000256" key="1">
    <source>
        <dbReference type="ARBA" id="ARBA00022723"/>
    </source>
</evidence>
<keyword evidence="1" id="KW-0479">Metal-binding</keyword>
<dbReference type="InterPro" id="IPR038765">
    <property type="entry name" value="Papain-like_cys_pep_sf"/>
</dbReference>
<dbReference type="EMBL" id="PQIB02000004">
    <property type="protein sequence ID" value="RLN25492.1"/>
    <property type="molecule type" value="Genomic_DNA"/>
</dbReference>
<dbReference type="InterPro" id="IPR011011">
    <property type="entry name" value="Znf_FYVE_PHD"/>
</dbReference>
<dbReference type="OrthoDB" id="21204at2759"/>
<dbReference type="SUPFAM" id="SSF57850">
    <property type="entry name" value="RING/U-box"/>
    <property type="match status" value="1"/>
</dbReference>
<dbReference type="SMART" id="SM00249">
    <property type="entry name" value="PHD"/>
    <property type="match status" value="1"/>
</dbReference>
<feature type="signal peptide" evidence="5">
    <location>
        <begin position="1"/>
        <end position="15"/>
    </location>
</feature>
<dbReference type="GO" id="GO:0016567">
    <property type="term" value="P:protein ubiquitination"/>
    <property type="evidence" value="ECO:0007669"/>
    <property type="project" value="TreeGrafter"/>
</dbReference>
<feature type="region of interest" description="Disordered" evidence="4">
    <location>
        <begin position="700"/>
        <end position="769"/>
    </location>
</feature>
<feature type="region of interest" description="Disordered" evidence="4">
    <location>
        <begin position="1017"/>
        <end position="1138"/>
    </location>
</feature>
<dbReference type="GO" id="GO:0008270">
    <property type="term" value="F:zinc ion binding"/>
    <property type="evidence" value="ECO:0007669"/>
    <property type="project" value="UniProtKB-KW"/>
</dbReference>
<comment type="caution">
    <text evidence="7">The sequence shown here is derived from an EMBL/GenBank/DDBJ whole genome shotgun (WGS) entry which is preliminary data.</text>
</comment>
<feature type="chain" id="PRO_5018150217" description="Zinc finger PHD-type domain-containing protein" evidence="5">
    <location>
        <begin position="16"/>
        <end position="1609"/>
    </location>
</feature>
<reference evidence="8" key="1">
    <citation type="journal article" date="2019" name="Nat. Commun.">
        <title>The genome of broomcorn millet.</title>
        <authorList>
            <person name="Zou C."/>
            <person name="Miki D."/>
            <person name="Li D."/>
            <person name="Tang Q."/>
            <person name="Xiao L."/>
            <person name="Rajput S."/>
            <person name="Deng P."/>
            <person name="Jia W."/>
            <person name="Huang R."/>
            <person name="Zhang M."/>
            <person name="Sun Y."/>
            <person name="Hu J."/>
            <person name="Fu X."/>
            <person name="Schnable P.S."/>
            <person name="Li F."/>
            <person name="Zhang H."/>
            <person name="Feng B."/>
            <person name="Zhu X."/>
            <person name="Liu R."/>
            <person name="Schnable J.C."/>
            <person name="Zhu J.-K."/>
            <person name="Zhang H."/>
        </authorList>
    </citation>
    <scope>NUCLEOTIDE SEQUENCE [LARGE SCALE GENOMIC DNA]</scope>
</reference>
<feature type="domain" description="Zinc finger PHD-type" evidence="6">
    <location>
        <begin position="162"/>
        <end position="214"/>
    </location>
</feature>
<name>A0A3L6SS65_PANMI</name>
<dbReference type="SUPFAM" id="SSF57903">
    <property type="entry name" value="FYVE/PHD zinc finger"/>
    <property type="match status" value="1"/>
</dbReference>
<protein>
    <recommendedName>
        <fullName evidence="6">Zinc finger PHD-type domain-containing protein</fullName>
    </recommendedName>
</protein>
<feature type="region of interest" description="Disordered" evidence="4">
    <location>
        <begin position="358"/>
        <end position="428"/>
    </location>
</feature>
<evidence type="ECO:0000256" key="2">
    <source>
        <dbReference type="ARBA" id="ARBA00022771"/>
    </source>
</evidence>
<feature type="region of interest" description="Disordered" evidence="4">
    <location>
        <begin position="903"/>
        <end position="931"/>
    </location>
</feature>
<evidence type="ECO:0000256" key="3">
    <source>
        <dbReference type="ARBA" id="ARBA00022833"/>
    </source>
</evidence>
<dbReference type="SUPFAM" id="SSF54001">
    <property type="entry name" value="Cysteine proteinases"/>
    <property type="match status" value="1"/>
</dbReference>
<keyword evidence="5" id="KW-0732">Signal</keyword>
<proteinExistence type="predicted"/>
<dbReference type="STRING" id="4540.A0A3L6SS65"/>
<organism evidence="7 8">
    <name type="scientific">Panicum miliaceum</name>
    <name type="common">Proso millet</name>
    <name type="synonym">Broomcorn millet</name>
    <dbReference type="NCBI Taxonomy" id="4540"/>
    <lineage>
        <taxon>Eukaryota</taxon>
        <taxon>Viridiplantae</taxon>
        <taxon>Streptophyta</taxon>
        <taxon>Embryophyta</taxon>
        <taxon>Tracheophyta</taxon>
        <taxon>Spermatophyta</taxon>
        <taxon>Magnoliopsida</taxon>
        <taxon>Liliopsida</taxon>
        <taxon>Poales</taxon>
        <taxon>Poaceae</taxon>
        <taxon>PACMAD clade</taxon>
        <taxon>Panicoideae</taxon>
        <taxon>Panicodae</taxon>
        <taxon>Paniceae</taxon>
        <taxon>Panicinae</taxon>
        <taxon>Panicum</taxon>
        <taxon>Panicum sect. Panicum</taxon>
    </lineage>
</organism>
<dbReference type="Proteomes" id="UP000275267">
    <property type="component" value="Unassembled WGS sequence"/>
</dbReference>
<sequence length="1609" mass="177699">MNPLWFSRFSWLSLALPLSPSLFTGWTKNRKIMHSRTKVVAFVETSSSIEESWIVANTGRASIVDLWFLGFDSLPPMHIPPRFCYTCIDNWAAITNRCPLCKIEFQHITSTPVYGTIGAIDEDEYSLTSCDDDWYVQEESSALSFPSYYIDAEAVVCLDDGDCKIRSGLVAAEDDSTLDTSIACDSCDKWYHAICVGFNPEVTSENSWLCPRTSTDASFSGRVSVSVADEGETALVVSMVGVQSETRSDLSEASLGLKTTHEAFNCSPYSSHSKDAFTHNAAADSSTLRNTDTFSRSQNKSSEMTIVRNLCSEPTEMSLQFSPIREPAATILSAEQGNISNEQLEVAKLVSCPVIGNSKEAKNTGEDNAAQRSNDERSPVIKSPQPTSPDAVQQMKTAQNMQSPVRHDGHESNGMNEEKDLESGSEVSHPAKKAKLEVHEQDTNIIGNSVFSSTRSHTTNSAKDTVDDMSEFLAQHKSVPDIMSIVEGEAYIRDPGREMAKPVGRRAGDKPGLRVKKIFRKEEGKQSSAMVQKLQKEIREVVRDTGTNIIVKDGSFDEKLLTAFRAAIGKSVDGTAKNTNQLIRTRRSLLQKGKKRENLTKKLYGTSTGRRRSDWHRDWEVEFWKYRCSPGTNPEKIETLQSVLQLLKRSSEMDKESAQGKKGENNNSILSRLYLADASVVPRKDDIRPLSALEGCAPLDKSSQIKSNNSKSPNIPAAETDATKISSPSSTGKISSSSTLNKEASSRRENRNSQPSVDKKNHSSGDIKEDKRKWALEILARKNASSVTSKDQTGDNNALKGNFPLLAQLPVDMRPKLAAGRNNKVPISVRQAQLHRIAEHYLQKANLDVIRRCADTELAIADAVNVEKDNYESDMEDALHRAVVSDLESDLGDDIASEQTVHKHTVSSSSAEEALRKAGLFDSPPNSPEREITSVEGECRLEEQSKNLQSYHNYRVKNVSSLKDDISSLPNDLDAANCQNLNTLSCQQPQPNSEEQQKLAARGEAEDVTANETNAMNLAETGRCSEQCEKSSEPGSEIPVDHDMPDKVAGNAETSRDVEKAASSLLNQPQEDGLPRDGEVIRNPKNLEPTKEKSSSDKPSLNSKHPKGDKPTHIAEGGDDPKKQAPDPASNNTPDASSSTYKKVEMFVKEHIRPLCKSGVITVDQYRWAVAKTTDKFKLIKKLKHELSKSSKHQISDSPTMTKVQVQTPTTLRNISNQSNIIDVDQVMKKLSKSVGPVAWRRKMLDLSNSPPSLNNIPDNVSARIPFSDISNVQKTDSRSFKAGSSNDSQGKGKDVIAIDHISDVVPDSVSPSPLRRKSRFNPLKDVITMQTIPFSRDDQTRITPNLSKKSSIFSASHRFVGNDNNVKSPDVQITGSKSLNDNISSMVKKSKALYNAQFGILRDAKTPSPSVPKVHAYPTQSSLDGELCDNHSDFKIRNSSTGGKAPVHGPRRAVFPSRYLGDEFVNKTNKFRISNEDAIQFGGVRCTFWSLGESLKPGGYVNNFVIAAFCYHLCCKPNGSPDASKRHYFFANVVDNLLSHPNEANEDSLKKVFKRSEHWESPRSIMTTLFDENDIPNIRIKIANELLFSHRNVGRKDLVISFKVDGDG</sequence>
<keyword evidence="2" id="KW-0863">Zinc-finger</keyword>
<keyword evidence="8" id="KW-1185">Reference proteome</keyword>
<feature type="compositionally biased region" description="Basic and acidic residues" evidence="4">
    <location>
        <begin position="1073"/>
        <end position="1082"/>
    </location>
</feature>
<dbReference type="Gene3D" id="3.30.40.10">
    <property type="entry name" value="Zinc/RING finger domain, C3HC4 (zinc finger)"/>
    <property type="match status" value="1"/>
</dbReference>
<evidence type="ECO:0000256" key="4">
    <source>
        <dbReference type="SAM" id="MobiDB-lite"/>
    </source>
</evidence>
<dbReference type="InterPro" id="IPR019787">
    <property type="entry name" value="Znf_PHD-finger"/>
</dbReference>
<feature type="compositionally biased region" description="Low complexity" evidence="4">
    <location>
        <begin position="701"/>
        <end position="716"/>
    </location>
</feature>
<gene>
    <name evidence="7" type="ORF">C2845_PM07G21160</name>
</gene>
<dbReference type="InterPro" id="IPR013083">
    <property type="entry name" value="Znf_RING/FYVE/PHD"/>
</dbReference>
<feature type="compositionally biased region" description="Polar residues" evidence="4">
    <location>
        <begin position="384"/>
        <end position="403"/>
    </location>
</feature>